<gene>
    <name evidence="1" type="ORF">METZ01_LOCUS231654</name>
</gene>
<proteinExistence type="predicted"/>
<feature type="non-terminal residue" evidence="1">
    <location>
        <position position="1"/>
    </location>
</feature>
<accession>A0A382GUP1</accession>
<dbReference type="Pfam" id="PF04199">
    <property type="entry name" value="Cyclase"/>
    <property type="match status" value="1"/>
</dbReference>
<reference evidence="1" key="1">
    <citation type="submission" date="2018-05" db="EMBL/GenBank/DDBJ databases">
        <authorList>
            <person name="Lanie J.A."/>
            <person name="Ng W.-L."/>
            <person name="Kazmierczak K.M."/>
            <person name="Andrzejewski T.M."/>
            <person name="Davidsen T.M."/>
            <person name="Wayne K.J."/>
            <person name="Tettelin H."/>
            <person name="Glass J.I."/>
            <person name="Rusch D."/>
            <person name="Podicherti R."/>
            <person name="Tsui H.-C.T."/>
            <person name="Winkler M.E."/>
        </authorList>
    </citation>
    <scope>NUCLEOTIDE SEQUENCE</scope>
</reference>
<dbReference type="Gene3D" id="3.50.30.50">
    <property type="entry name" value="Putative cyclase"/>
    <property type="match status" value="1"/>
</dbReference>
<evidence type="ECO:0000313" key="1">
    <source>
        <dbReference type="EMBL" id="SVB78800.1"/>
    </source>
</evidence>
<sequence length="215" mass="24050">VAKGSGCNVPEISMNIHCSGTHTECVGHILEKPGDIGILLRDIIIPGLLITVSSIPFDDSLESYHCDVRGDEQVISKKLIQNEVEKLEEYQPQALIIRTTPNSEQKKYYRYTQHTPPFFTNDALRFINSIGVNHIVVDLPTIDRMEDNGILGNHRIFWGGENNIQADVNTKSNSTITEFAFIADDVPDGFYFLNLQLPHFVCDAAPSRPILLKAD</sequence>
<dbReference type="GO" id="GO:0004061">
    <property type="term" value="F:arylformamidase activity"/>
    <property type="evidence" value="ECO:0007669"/>
    <property type="project" value="InterPro"/>
</dbReference>
<organism evidence="1">
    <name type="scientific">marine metagenome</name>
    <dbReference type="NCBI Taxonomy" id="408172"/>
    <lineage>
        <taxon>unclassified sequences</taxon>
        <taxon>metagenomes</taxon>
        <taxon>ecological metagenomes</taxon>
    </lineage>
</organism>
<evidence type="ECO:0008006" key="2">
    <source>
        <dbReference type="Google" id="ProtNLM"/>
    </source>
</evidence>
<dbReference type="InterPro" id="IPR007325">
    <property type="entry name" value="KFase/CYL"/>
</dbReference>
<dbReference type="EMBL" id="UINC01057537">
    <property type="protein sequence ID" value="SVB78800.1"/>
    <property type="molecule type" value="Genomic_DNA"/>
</dbReference>
<dbReference type="SUPFAM" id="SSF102198">
    <property type="entry name" value="Putative cyclase"/>
    <property type="match status" value="1"/>
</dbReference>
<name>A0A382GUP1_9ZZZZ</name>
<dbReference type="InterPro" id="IPR037175">
    <property type="entry name" value="KFase_sf"/>
</dbReference>
<dbReference type="GO" id="GO:0019441">
    <property type="term" value="P:L-tryptophan catabolic process to kynurenine"/>
    <property type="evidence" value="ECO:0007669"/>
    <property type="project" value="InterPro"/>
</dbReference>
<dbReference type="AlphaFoldDB" id="A0A382GUP1"/>
<protein>
    <recommendedName>
        <fullName evidence="2">Cyclase family protein</fullName>
    </recommendedName>
</protein>